<evidence type="ECO:0000256" key="15">
    <source>
        <dbReference type="PIRSR" id="PIRSR000047-2"/>
    </source>
</evidence>
<evidence type="ECO:0000256" key="9">
    <source>
        <dbReference type="ARBA" id="ARBA00023004"/>
    </source>
</evidence>
<evidence type="ECO:0000256" key="6">
    <source>
        <dbReference type="ARBA" id="ARBA00022723"/>
    </source>
</evidence>
<keyword evidence="16" id="KW-0175">Coiled coil</keyword>
<evidence type="ECO:0000256" key="13">
    <source>
        <dbReference type="PIRNR" id="PIRNR000047"/>
    </source>
</evidence>
<keyword evidence="8" id="KW-0560">Oxidoreductase</keyword>
<feature type="binding site" evidence="15">
    <location>
        <position position="375"/>
    </location>
    <ligand>
        <name>substrate</name>
    </ligand>
</feature>
<dbReference type="InterPro" id="IPR002403">
    <property type="entry name" value="Cyt_P450_E_grp-IV"/>
</dbReference>
<feature type="binding site" evidence="15">
    <location>
        <position position="276"/>
    </location>
    <ligand>
        <name>substrate</name>
    </ligand>
</feature>
<reference evidence="18" key="1">
    <citation type="submission" date="2020-06" db="EMBL/GenBank/DDBJ databases">
        <title>Draft genome of Bugula neritina, a colonial animal packing powerful symbionts and potential medicines.</title>
        <authorList>
            <person name="Rayko M."/>
        </authorList>
    </citation>
    <scope>NUCLEOTIDE SEQUENCE [LARGE SCALE GENOMIC DNA]</scope>
    <source>
        <strain evidence="18">Kwan_BN1</strain>
    </source>
</reference>
<dbReference type="GO" id="GO:0016705">
    <property type="term" value="F:oxidoreductase activity, acting on paired donors, with incorporation or reduction of molecular oxygen"/>
    <property type="evidence" value="ECO:0007669"/>
    <property type="project" value="InterPro"/>
</dbReference>
<evidence type="ECO:0000256" key="5">
    <source>
        <dbReference type="ARBA" id="ARBA00022617"/>
    </source>
</evidence>
<feature type="binding site" description="axial binding residue" evidence="14">
    <location>
        <position position="424"/>
    </location>
    <ligand>
        <name>heme</name>
        <dbReference type="ChEBI" id="CHEBI:30413"/>
    </ligand>
    <ligandPart>
        <name>Fe</name>
        <dbReference type="ChEBI" id="CHEBI:18248"/>
    </ligandPart>
</feature>
<keyword evidence="11 13" id="KW-0472">Membrane</keyword>
<evidence type="ECO:0000256" key="2">
    <source>
        <dbReference type="ARBA" id="ARBA00004586"/>
    </source>
</evidence>
<keyword evidence="19" id="KW-1185">Reference proteome</keyword>
<evidence type="ECO:0000256" key="14">
    <source>
        <dbReference type="PIRSR" id="PIRSR000047-1"/>
    </source>
</evidence>
<keyword evidence="17" id="KW-0732">Signal</keyword>
<evidence type="ECO:0000256" key="16">
    <source>
        <dbReference type="SAM" id="Coils"/>
    </source>
</evidence>
<keyword evidence="10" id="KW-0443">Lipid metabolism</keyword>
<evidence type="ECO:0000256" key="4">
    <source>
        <dbReference type="ARBA" id="ARBA00010617"/>
    </source>
</evidence>
<evidence type="ECO:0000256" key="7">
    <source>
        <dbReference type="ARBA" id="ARBA00022824"/>
    </source>
</evidence>
<dbReference type="PANTHER" id="PTHR24304">
    <property type="entry name" value="CYTOCHROME P450 FAMILY 7"/>
    <property type="match status" value="1"/>
</dbReference>
<feature type="signal peptide" evidence="17">
    <location>
        <begin position="1"/>
        <end position="21"/>
    </location>
</feature>
<evidence type="ECO:0000256" key="10">
    <source>
        <dbReference type="ARBA" id="ARBA00023098"/>
    </source>
</evidence>
<feature type="chain" id="PRO_5029726290" evidence="17">
    <location>
        <begin position="22"/>
        <end position="492"/>
    </location>
</feature>
<proteinExistence type="inferred from homology"/>
<evidence type="ECO:0000313" key="18">
    <source>
        <dbReference type="EMBL" id="KAF6024953.1"/>
    </source>
</evidence>
<evidence type="ECO:0000256" key="17">
    <source>
        <dbReference type="SAM" id="SignalP"/>
    </source>
</evidence>
<dbReference type="GO" id="GO:0005506">
    <property type="term" value="F:iron ion binding"/>
    <property type="evidence" value="ECO:0007669"/>
    <property type="project" value="InterPro"/>
</dbReference>
<evidence type="ECO:0000256" key="8">
    <source>
        <dbReference type="ARBA" id="ARBA00023002"/>
    </source>
</evidence>
<comment type="cofactor">
    <cofactor evidence="1 13 14">
        <name>heme</name>
        <dbReference type="ChEBI" id="CHEBI:30413"/>
    </cofactor>
</comment>
<gene>
    <name evidence="18" type="ORF">EB796_016737</name>
</gene>
<comment type="similarity">
    <text evidence="4 13">Belongs to the cytochrome P450 family.</text>
</comment>
<protein>
    <submittedName>
        <fullName evidence="18">CYP7B1</fullName>
    </submittedName>
</protein>
<keyword evidence="9 13" id="KW-0408">Iron</keyword>
<evidence type="ECO:0000256" key="12">
    <source>
        <dbReference type="ARBA" id="ARBA00023221"/>
    </source>
</evidence>
<dbReference type="GO" id="GO:0006699">
    <property type="term" value="P:bile acid biosynthetic process"/>
    <property type="evidence" value="ECO:0007669"/>
    <property type="project" value="TreeGrafter"/>
</dbReference>
<dbReference type="Pfam" id="PF00067">
    <property type="entry name" value="p450"/>
    <property type="match status" value="1"/>
</dbReference>
<evidence type="ECO:0000256" key="1">
    <source>
        <dbReference type="ARBA" id="ARBA00001971"/>
    </source>
</evidence>
<dbReference type="InterPro" id="IPR001128">
    <property type="entry name" value="Cyt_P450"/>
</dbReference>
<dbReference type="SUPFAM" id="SSF48264">
    <property type="entry name" value="Cytochrome P450"/>
    <property type="match status" value="1"/>
</dbReference>
<keyword evidence="7 13" id="KW-0256">Endoplasmic reticulum</keyword>
<accession>A0A7J7JGL4</accession>
<evidence type="ECO:0000256" key="3">
    <source>
        <dbReference type="ARBA" id="ARBA00004860"/>
    </source>
</evidence>
<keyword evidence="6 13" id="KW-0479">Metal-binding</keyword>
<evidence type="ECO:0000313" key="19">
    <source>
        <dbReference type="Proteomes" id="UP000593567"/>
    </source>
</evidence>
<dbReference type="InterPro" id="IPR024204">
    <property type="entry name" value="Cyt_P450_CYP7A1-type"/>
</dbReference>
<dbReference type="PIRSF" id="PIRSF000047">
    <property type="entry name" value="Cytochrome_CYPVIIA1"/>
    <property type="match status" value="1"/>
</dbReference>
<dbReference type="PANTHER" id="PTHR24304:SF4">
    <property type="entry name" value="CYTOCHROME P450"/>
    <property type="match status" value="1"/>
</dbReference>
<sequence length="492" mass="57009">MLSFILLVILVVCFCLHKTKGILWGRNRKDDEPPIVPGHPIWGNGQQFNNDSIKFILGAQKKLGDIFSIRMLHYFMTVIADPHCFDAFSKERSFDFEPIQEQVNGNIFGFKIPEANRMRKFVGKTTRGSAVPRNLHAFSMLLEESYSTLEHESSFGEWNTVSLDRLANQTLFKTIFNSVFGEDKESTSFNYELFHKHLQVFHKYFSYLWIGLPHWMFPEATKAVEQLFNQPTPSEFMKSDCTSEYLKAAIEFLQSYNLSDKEIKCHNLVFLHINVNTFKIATWCLYQLMSHKAAMSSVRAEIENLVEANKEMQQSEDNVVTISAKEIENLETLDSLVMETFRMSSGVFMVRHNQEDTNFTVTSTGQTYRIRAGDKVMMYPPAIHKDPEIYENPEEFQYDRFIGKTFYKNGKALKTPVLPFGSICPGRRIALLQTKWYIVSMLYKFDLELLEGESCDFDTTYPGHEIVPATNDVQIRFRHRESSTKIQVTQQC</sequence>
<dbReference type="GO" id="GO:0042632">
    <property type="term" value="P:cholesterol homeostasis"/>
    <property type="evidence" value="ECO:0007669"/>
    <property type="project" value="TreeGrafter"/>
</dbReference>
<comment type="subcellular location">
    <subcellularLocation>
        <location evidence="2 13">Endoplasmic reticulum membrane</location>
    </subcellularLocation>
</comment>
<keyword evidence="5 13" id="KW-0349">Heme</keyword>
<evidence type="ECO:0000256" key="11">
    <source>
        <dbReference type="ARBA" id="ARBA00023136"/>
    </source>
</evidence>
<dbReference type="EMBL" id="VXIV02002510">
    <property type="protein sequence ID" value="KAF6024953.1"/>
    <property type="molecule type" value="Genomic_DNA"/>
</dbReference>
<dbReference type="GO" id="GO:0020037">
    <property type="term" value="F:heme binding"/>
    <property type="evidence" value="ECO:0007669"/>
    <property type="project" value="InterPro"/>
</dbReference>
<dbReference type="GO" id="GO:0005789">
    <property type="term" value="C:endoplasmic reticulum membrane"/>
    <property type="evidence" value="ECO:0007669"/>
    <property type="project" value="UniProtKB-SubCell"/>
</dbReference>
<organism evidence="18 19">
    <name type="scientific">Bugula neritina</name>
    <name type="common">Brown bryozoan</name>
    <name type="synonym">Sertularia neritina</name>
    <dbReference type="NCBI Taxonomy" id="10212"/>
    <lineage>
        <taxon>Eukaryota</taxon>
        <taxon>Metazoa</taxon>
        <taxon>Spiralia</taxon>
        <taxon>Lophotrochozoa</taxon>
        <taxon>Bryozoa</taxon>
        <taxon>Gymnolaemata</taxon>
        <taxon>Cheilostomatida</taxon>
        <taxon>Flustrina</taxon>
        <taxon>Buguloidea</taxon>
        <taxon>Bugulidae</taxon>
        <taxon>Bugula</taxon>
    </lineage>
</organism>
<keyword evidence="12" id="KW-0753">Steroid metabolism</keyword>
<comment type="caution">
    <text evidence="18">The sequence shown here is derived from an EMBL/GenBank/DDBJ whole genome shotgun (WGS) entry which is preliminary data.</text>
</comment>
<dbReference type="OrthoDB" id="6692864at2759"/>
<name>A0A7J7JGL4_BUGNE</name>
<dbReference type="PRINTS" id="PR00465">
    <property type="entry name" value="EP450IV"/>
</dbReference>
<dbReference type="Proteomes" id="UP000593567">
    <property type="component" value="Unassembled WGS sequence"/>
</dbReference>
<dbReference type="InterPro" id="IPR036396">
    <property type="entry name" value="Cyt_P450_sf"/>
</dbReference>
<dbReference type="Gene3D" id="1.10.630.10">
    <property type="entry name" value="Cytochrome P450"/>
    <property type="match status" value="1"/>
</dbReference>
<dbReference type="InterPro" id="IPR050529">
    <property type="entry name" value="CYP450_sterol_14alpha_dmase"/>
</dbReference>
<dbReference type="AlphaFoldDB" id="A0A7J7JGL4"/>
<comment type="pathway">
    <text evidence="3">Lipid metabolism; bile acid biosynthesis.</text>
</comment>
<feature type="coiled-coil region" evidence="16">
    <location>
        <begin position="295"/>
        <end position="325"/>
    </location>
</feature>
<dbReference type="GO" id="GO:0008395">
    <property type="term" value="F:steroid hydroxylase activity"/>
    <property type="evidence" value="ECO:0007669"/>
    <property type="project" value="TreeGrafter"/>
</dbReference>